<reference evidence="5 6" key="1">
    <citation type="submission" date="2021-11" db="EMBL/GenBank/DDBJ databases">
        <title>Comparative genomics of bee honey and flower isolates.</title>
        <authorList>
            <person name="Bechtner J.D."/>
            <person name="Gallus M.K."/>
            <person name="Ehrmann M."/>
        </authorList>
    </citation>
    <scope>NUCLEOTIDE SEQUENCE [LARGE SCALE GENOMIC DNA]</scope>
    <source>
        <strain evidence="5 6">7</strain>
    </source>
</reference>
<dbReference type="InterPro" id="IPR050812">
    <property type="entry name" value="Preph/Arog_dehydrog"/>
</dbReference>
<evidence type="ECO:0000259" key="4">
    <source>
        <dbReference type="PROSITE" id="PS51176"/>
    </source>
</evidence>
<dbReference type="RefSeq" id="WP_248596864.1">
    <property type="nucleotide sequence ID" value="NZ_JAJIAR010000012.1"/>
</dbReference>
<keyword evidence="6" id="KW-1185">Reference proteome</keyword>
<dbReference type="InterPro" id="IPR008927">
    <property type="entry name" value="6-PGluconate_DH-like_C_sf"/>
</dbReference>
<accession>A0ABT0HYH8</accession>
<dbReference type="Gene3D" id="3.40.50.720">
    <property type="entry name" value="NAD(P)-binding Rossmann-like Domain"/>
    <property type="match status" value="1"/>
</dbReference>
<dbReference type="PROSITE" id="PS51176">
    <property type="entry name" value="PDH_ADH"/>
    <property type="match status" value="1"/>
</dbReference>
<comment type="caution">
    <text evidence="5">The sequence shown here is derived from an EMBL/GenBank/DDBJ whole genome shotgun (WGS) entry which is preliminary data.</text>
</comment>
<dbReference type="EMBL" id="JAJIAR010000012">
    <property type="protein sequence ID" value="MCK8611974.1"/>
    <property type="molecule type" value="Genomic_DNA"/>
</dbReference>
<dbReference type="Pfam" id="PF20463">
    <property type="entry name" value="PDH_C"/>
    <property type="match status" value="1"/>
</dbReference>
<protein>
    <submittedName>
        <fullName evidence="5">Prephenate dehydrogenase/arogenate dehydrogenase family protein</fullName>
    </submittedName>
</protein>
<evidence type="ECO:0000313" key="5">
    <source>
        <dbReference type="EMBL" id="MCK8611974.1"/>
    </source>
</evidence>
<sequence length="286" mass="31463">MTTIFINGLGLIGSSIARIIRKSDPNAIILGNDINKQNCDYLLDNNIIDKYIEFEEGSKQADVIILASPVNSIIEDIKSLSEMKLKQSVIVTDVGSSKVNILKAANQLVNNGITFIGGHPMAGSHLTGSQNGSIEMLSDHTYFLVNHNGDIQQVDMIKHLLAAGNLRFKEVSAEKHDQIVSTISHLPHFITYALTLTVNDSLKDVYATDISMGNGLLDSTRIAKSNPDVWSDILTSNSSNLLHRIDEFEKQLAALKQTITDKNPEQLRQLIVDANDARNGWENNAK</sequence>
<dbReference type="PANTHER" id="PTHR21363">
    <property type="entry name" value="PREPHENATE DEHYDROGENASE"/>
    <property type="match status" value="1"/>
</dbReference>
<keyword evidence="2" id="KW-0560">Oxidoreductase</keyword>
<organism evidence="5 6">
    <name type="scientific">Apilactobacillus nanyangensis</name>
    <dbReference type="NCBI Taxonomy" id="2799579"/>
    <lineage>
        <taxon>Bacteria</taxon>
        <taxon>Bacillati</taxon>
        <taxon>Bacillota</taxon>
        <taxon>Bacilli</taxon>
        <taxon>Lactobacillales</taxon>
        <taxon>Lactobacillaceae</taxon>
        <taxon>Apilactobacillus</taxon>
    </lineage>
</organism>
<evidence type="ECO:0000256" key="3">
    <source>
        <dbReference type="ARBA" id="ARBA00029440"/>
    </source>
</evidence>
<dbReference type="InterPro" id="IPR046826">
    <property type="entry name" value="PDH_N"/>
</dbReference>
<dbReference type="Gene3D" id="1.10.3660.10">
    <property type="entry name" value="6-phosphogluconate dehydrogenase C-terminal like domain"/>
    <property type="match status" value="1"/>
</dbReference>
<dbReference type="InterPro" id="IPR036291">
    <property type="entry name" value="NAD(P)-bd_dom_sf"/>
</dbReference>
<comment type="similarity">
    <text evidence="1">Belongs to the prephenate/arogenate dehydrogenase family.</text>
</comment>
<evidence type="ECO:0000256" key="1">
    <source>
        <dbReference type="ARBA" id="ARBA00007964"/>
    </source>
</evidence>
<dbReference type="SUPFAM" id="SSF48179">
    <property type="entry name" value="6-phosphogluconate dehydrogenase C-terminal domain-like"/>
    <property type="match status" value="1"/>
</dbReference>
<dbReference type="InterPro" id="IPR046825">
    <property type="entry name" value="PDH_C"/>
</dbReference>
<feature type="domain" description="Prephenate/arogenate dehydrogenase" evidence="4">
    <location>
        <begin position="2"/>
        <end position="286"/>
    </location>
</feature>
<name>A0ABT0HYH8_9LACO</name>
<gene>
    <name evidence="5" type="ORF">LNP10_05595</name>
</gene>
<dbReference type="InterPro" id="IPR003099">
    <property type="entry name" value="Prephen_DH"/>
</dbReference>
<dbReference type="Proteomes" id="UP001522816">
    <property type="component" value="Unassembled WGS sequence"/>
</dbReference>
<evidence type="ECO:0000313" key="6">
    <source>
        <dbReference type="Proteomes" id="UP001522816"/>
    </source>
</evidence>
<dbReference type="SUPFAM" id="SSF51735">
    <property type="entry name" value="NAD(P)-binding Rossmann-fold domains"/>
    <property type="match status" value="1"/>
</dbReference>
<proteinExistence type="inferred from homology"/>
<comment type="pathway">
    <text evidence="3">Amino-acid biosynthesis.</text>
</comment>
<evidence type="ECO:0000256" key="2">
    <source>
        <dbReference type="ARBA" id="ARBA00023002"/>
    </source>
</evidence>
<dbReference type="PANTHER" id="PTHR21363:SF0">
    <property type="entry name" value="PREPHENATE DEHYDROGENASE [NADP(+)]"/>
    <property type="match status" value="1"/>
</dbReference>
<dbReference type="Pfam" id="PF02153">
    <property type="entry name" value="PDH_N"/>
    <property type="match status" value="1"/>
</dbReference>